<feature type="compositionally biased region" description="Basic and acidic residues" evidence="8">
    <location>
        <begin position="635"/>
        <end position="651"/>
    </location>
</feature>
<organism evidence="11 12">
    <name type="scientific">Stegodyphus mimosarum</name>
    <name type="common">African social velvet spider</name>
    <dbReference type="NCBI Taxonomy" id="407821"/>
    <lineage>
        <taxon>Eukaryota</taxon>
        <taxon>Metazoa</taxon>
        <taxon>Ecdysozoa</taxon>
        <taxon>Arthropoda</taxon>
        <taxon>Chelicerata</taxon>
        <taxon>Arachnida</taxon>
        <taxon>Araneae</taxon>
        <taxon>Araneomorphae</taxon>
        <taxon>Entelegynae</taxon>
        <taxon>Eresoidea</taxon>
        <taxon>Eresidae</taxon>
        <taxon>Stegodyphus</taxon>
    </lineage>
</organism>
<feature type="domain" description="NFACT RNA-binding" evidence="9">
    <location>
        <begin position="490"/>
        <end position="600"/>
    </location>
</feature>
<evidence type="ECO:0000256" key="1">
    <source>
        <dbReference type="ARBA" id="ARBA00004123"/>
    </source>
</evidence>
<proteinExistence type="inferred from homology"/>
<dbReference type="NCBIfam" id="NF041120">
    <property type="entry name" value="RqcH_arch"/>
    <property type="match status" value="1"/>
</dbReference>
<dbReference type="GO" id="GO:1990112">
    <property type="term" value="C:RQC complex"/>
    <property type="evidence" value="ECO:0007669"/>
    <property type="project" value="TreeGrafter"/>
</dbReference>
<evidence type="ECO:0000259" key="9">
    <source>
        <dbReference type="Pfam" id="PF05670"/>
    </source>
</evidence>
<evidence type="ECO:0000256" key="7">
    <source>
        <dbReference type="SAM" id="Coils"/>
    </source>
</evidence>
<sequence>MKSRFSTVDIIAIVNELQKYVGMRVNQIYDVDNKTYLFRLNRYEEKVVLLVESGVRIHTTEFQWPKNPSPSGFSMKMRKHLKNKRLEKITQLGLDRVVDLQFGINEAAYHVILELYDRGNIVLTDYEYTILNILRPRATDSEDVKFVVRERYPVEKVRSSTESFSRDAIYTTLNSAKNGDSLKKILMPQVHFGPAVLEHVLLKSGFPKNCIINKNFQAPADINKLFLCLQEADMLMKEISKTSVGYIIHKVEKSNKDGSEIVTNVEFHPYLFHQYMDMKYTEYPCFDKAVDNYFSSMEGQKIDLKAFQKEKEALKKLENVKKDHEQRLLKLLQSQAEDIRKAQLIEMNLELVDKAILVIRSAIANQISWSDIQDLIKEAQLEGDPVAKAIKKLKLDINHFTVLLSNPHIDSDDDEEMKPQLVDIDLDCSAYANARKYYDMKRAHAKKEQKTLESSEKAFKNAEKKTKQALKEVAVTTSITKARKVMWFEKFLWFISSENYLVIAGRDVQQNELIVKRYMKSNDLYVHADLHGASSVIIKNPMGGEVPPKTLNEAGTMAICNSSAWDAKIVTSAWWVYSNQVSKTAPTGEYLTTGSFMIRGKKNYLAPAHLIMGFGFVFKLDEESIQNHINERCEKNEESKFDTSERDKNEGVELSDGEEDEQRSIEISSSSEDERTEEVNSQLHVEDVQISNENTQKPSLENKGAEEEEVCESDESNCVSFPDTEVKLNVLPGYRELDRCSTNEQVVSNATGVIIQQHKKKLSKKPEAVKNNQKDSPKEKQNPQKRGQKGKLKKIKEKYKYQDEEERELRMKILASAGQAKEDKRSKNKKAQSNRNSEPQKNRPKNPKQNLHFIEISEENTILEVKNIASDEKNDLLTVPSLQSRNDPYLSDEEADEDVLSDELKLLNSLTGCPIPEDILLFAVPVCAPYTAMLSYKYKVKIIPGSHRRGKAAKTALQLFLHEKTSTGREKDLLRSVKDQDISRNLPGKVKISTASYKKIK</sequence>
<evidence type="ECO:0000256" key="4">
    <source>
        <dbReference type="ARBA" id="ARBA00022490"/>
    </source>
</evidence>
<dbReference type="STRING" id="407821.A0A087TT21"/>
<dbReference type="AlphaFoldDB" id="A0A087TT21"/>
<feature type="region of interest" description="Disordered" evidence="8">
    <location>
        <begin position="757"/>
        <end position="798"/>
    </location>
</feature>
<evidence type="ECO:0000313" key="11">
    <source>
        <dbReference type="EMBL" id="KFM68260.1"/>
    </source>
</evidence>
<evidence type="ECO:0000256" key="6">
    <source>
        <dbReference type="ARBA" id="ARBA00023242"/>
    </source>
</evidence>
<dbReference type="FunFam" id="2.30.310.10:FF:000001">
    <property type="entry name" value="Nuclear export mediator factor Nemf"/>
    <property type="match status" value="1"/>
</dbReference>
<name>A0A087TT21_STEMI</name>
<feature type="domain" description="NFACT protein C-terminal" evidence="10">
    <location>
        <begin position="902"/>
        <end position="993"/>
    </location>
</feature>
<feature type="coiled-coil region" evidence="7">
    <location>
        <begin position="445"/>
        <end position="472"/>
    </location>
</feature>
<dbReference type="OrthoDB" id="207084at2759"/>
<feature type="region of interest" description="Disordered" evidence="8">
    <location>
        <begin position="635"/>
        <end position="717"/>
    </location>
</feature>
<feature type="compositionally biased region" description="Basic residues" evidence="8">
    <location>
        <begin position="786"/>
        <end position="797"/>
    </location>
</feature>
<dbReference type="Pfam" id="PF05670">
    <property type="entry name" value="NFACT-R_1"/>
    <property type="match status" value="1"/>
</dbReference>
<dbReference type="PANTHER" id="PTHR15239:SF6">
    <property type="entry name" value="RIBOSOME QUALITY CONTROL COMPLEX SUBUNIT NEMF"/>
    <property type="match status" value="1"/>
</dbReference>
<keyword evidence="12" id="KW-1185">Reference proteome</keyword>
<feature type="compositionally biased region" description="Acidic residues" evidence="8">
    <location>
        <begin position="706"/>
        <end position="715"/>
    </location>
</feature>
<dbReference type="Pfam" id="PF11923">
    <property type="entry name" value="NFACT-C"/>
    <property type="match status" value="1"/>
</dbReference>
<dbReference type="InterPro" id="IPR021846">
    <property type="entry name" value="NFACT-C"/>
</dbReference>
<feature type="compositionally biased region" description="Basic and acidic residues" evidence="8">
    <location>
        <begin position="764"/>
        <end position="782"/>
    </location>
</feature>
<comment type="similarity">
    <text evidence="3">Belongs to the NEMF family.</text>
</comment>
<dbReference type="InterPro" id="IPR008532">
    <property type="entry name" value="NFACT_RNA-bd"/>
</dbReference>
<feature type="non-terminal residue" evidence="11">
    <location>
        <position position="1001"/>
    </location>
</feature>
<reference evidence="11 12" key="1">
    <citation type="submission" date="2013-11" db="EMBL/GenBank/DDBJ databases">
        <title>Genome sequencing of Stegodyphus mimosarum.</title>
        <authorList>
            <person name="Bechsgaard J."/>
        </authorList>
    </citation>
    <scope>NUCLEOTIDE SEQUENCE [LARGE SCALE GENOMIC DNA]</scope>
</reference>
<evidence type="ECO:0000256" key="3">
    <source>
        <dbReference type="ARBA" id="ARBA00008318"/>
    </source>
</evidence>
<comment type="subcellular location">
    <subcellularLocation>
        <location evidence="2">Cytoplasm</location>
    </subcellularLocation>
    <subcellularLocation>
        <location evidence="1">Nucleus</location>
    </subcellularLocation>
</comment>
<dbReference type="OMA" id="MFLEFFA"/>
<dbReference type="Pfam" id="PF05833">
    <property type="entry name" value="NFACT_N"/>
    <property type="match status" value="1"/>
</dbReference>
<dbReference type="GO" id="GO:1990116">
    <property type="term" value="P:ribosome-associated ubiquitin-dependent protein catabolic process"/>
    <property type="evidence" value="ECO:0007669"/>
    <property type="project" value="TreeGrafter"/>
</dbReference>
<dbReference type="GO" id="GO:0005737">
    <property type="term" value="C:cytoplasm"/>
    <property type="evidence" value="ECO:0007669"/>
    <property type="project" value="UniProtKB-SubCell"/>
</dbReference>
<dbReference type="GO" id="GO:0005634">
    <property type="term" value="C:nucleus"/>
    <property type="evidence" value="ECO:0007669"/>
    <property type="project" value="UniProtKB-SubCell"/>
</dbReference>
<dbReference type="Gene3D" id="2.30.310.10">
    <property type="entry name" value="ibrinogen binding protein from staphylococcus aureus domain"/>
    <property type="match status" value="1"/>
</dbReference>
<feature type="compositionally biased region" description="Polar residues" evidence="8">
    <location>
        <begin position="679"/>
        <end position="699"/>
    </location>
</feature>
<evidence type="ECO:0000313" key="12">
    <source>
        <dbReference type="Proteomes" id="UP000054359"/>
    </source>
</evidence>
<dbReference type="PANTHER" id="PTHR15239">
    <property type="entry name" value="NUCLEAR EXPORT MEDIATOR FACTOR NEMF"/>
    <property type="match status" value="1"/>
</dbReference>
<keyword evidence="5 7" id="KW-0175">Coiled coil</keyword>
<keyword evidence="6" id="KW-0539">Nucleus</keyword>
<dbReference type="GO" id="GO:0072344">
    <property type="term" value="P:rescue of stalled ribosome"/>
    <property type="evidence" value="ECO:0007669"/>
    <property type="project" value="TreeGrafter"/>
</dbReference>
<feature type="coiled-coil region" evidence="7">
    <location>
        <begin position="297"/>
        <end position="342"/>
    </location>
</feature>
<feature type="region of interest" description="Disordered" evidence="8">
    <location>
        <begin position="815"/>
        <end position="849"/>
    </location>
</feature>
<keyword evidence="4" id="KW-0963">Cytoplasm</keyword>
<evidence type="ECO:0000256" key="5">
    <source>
        <dbReference type="ARBA" id="ARBA00023054"/>
    </source>
</evidence>
<dbReference type="GO" id="GO:0000049">
    <property type="term" value="F:tRNA binding"/>
    <property type="evidence" value="ECO:0007669"/>
    <property type="project" value="TreeGrafter"/>
</dbReference>
<dbReference type="EMBL" id="KK116620">
    <property type="protein sequence ID" value="KFM68260.1"/>
    <property type="molecule type" value="Genomic_DNA"/>
</dbReference>
<evidence type="ECO:0000259" key="10">
    <source>
        <dbReference type="Pfam" id="PF11923"/>
    </source>
</evidence>
<protein>
    <submittedName>
        <fullName evidence="11">Nuclear export mediator factor Nemf</fullName>
    </submittedName>
</protein>
<dbReference type="InterPro" id="IPR051608">
    <property type="entry name" value="RQC_Subunit_NEMF"/>
</dbReference>
<dbReference type="Proteomes" id="UP000054359">
    <property type="component" value="Unassembled WGS sequence"/>
</dbReference>
<dbReference type="GO" id="GO:0043023">
    <property type="term" value="F:ribosomal large subunit binding"/>
    <property type="evidence" value="ECO:0007669"/>
    <property type="project" value="TreeGrafter"/>
</dbReference>
<accession>A0A087TT21</accession>
<evidence type="ECO:0000256" key="2">
    <source>
        <dbReference type="ARBA" id="ARBA00004496"/>
    </source>
</evidence>
<evidence type="ECO:0000256" key="8">
    <source>
        <dbReference type="SAM" id="MobiDB-lite"/>
    </source>
</evidence>
<gene>
    <name evidence="11" type="ORF">X975_02060</name>
</gene>